<evidence type="ECO:0000256" key="2">
    <source>
        <dbReference type="ARBA" id="ARBA00022691"/>
    </source>
</evidence>
<gene>
    <name evidence="8" type="primary">amrS</name>
    <name evidence="8" type="ORF">C6Y28_03490</name>
</gene>
<evidence type="ECO:0000256" key="6">
    <source>
        <dbReference type="PIRSR" id="PIRSR004869-50"/>
    </source>
</evidence>
<dbReference type="GO" id="GO:0051539">
    <property type="term" value="F:4 iron, 4 sulfur cluster binding"/>
    <property type="evidence" value="ECO:0007669"/>
    <property type="project" value="UniProtKB-KW"/>
</dbReference>
<proteinExistence type="predicted"/>
<dbReference type="Pfam" id="PF04055">
    <property type="entry name" value="Radical_SAM"/>
    <property type="match status" value="1"/>
</dbReference>
<keyword evidence="5 6" id="KW-0411">Iron-sulfur</keyword>
<organism evidence="8 9">
    <name type="scientific">Megasphaera elsdenii</name>
    <dbReference type="NCBI Taxonomy" id="907"/>
    <lineage>
        <taxon>Bacteria</taxon>
        <taxon>Bacillati</taxon>
        <taxon>Bacillota</taxon>
        <taxon>Negativicutes</taxon>
        <taxon>Veillonellales</taxon>
        <taxon>Veillonellaceae</taxon>
        <taxon>Megasphaera</taxon>
    </lineage>
</organism>
<dbReference type="InterPro" id="IPR034457">
    <property type="entry name" value="Organic_radical-activating"/>
</dbReference>
<dbReference type="OrthoDB" id="9778883at2"/>
<dbReference type="EMBL" id="CP027569">
    <property type="protein sequence ID" value="AVO26749.1"/>
    <property type="molecule type" value="Genomic_DNA"/>
</dbReference>
<keyword evidence="2 6" id="KW-0949">S-adenosyl-L-methionine</keyword>
<dbReference type="GO" id="GO:0046872">
    <property type="term" value="F:metal ion binding"/>
    <property type="evidence" value="ECO:0007669"/>
    <property type="project" value="UniProtKB-KW"/>
</dbReference>
<name>A0A2S0M5P1_MEGEL</name>
<reference evidence="8 9" key="1">
    <citation type="journal article" date="2018" name="Genome Announc.">
        <title>Complete genomes of two Megasphaera elsdenii strains, NCIMB 702410 and ATCC 25940.</title>
        <authorList>
            <person name="Hatmaker E.A."/>
            <person name="O'Dell K."/>
            <person name="Riley L.A."/>
            <person name="Klingeman D.M."/>
            <person name="Guss A.M."/>
        </authorList>
    </citation>
    <scope>NUCLEOTIDE SEQUENCE [LARGE SCALE GENOMIC DNA]</scope>
    <source>
        <strain evidence="8 9">NCIMB702410</strain>
    </source>
</reference>
<evidence type="ECO:0000256" key="1">
    <source>
        <dbReference type="ARBA" id="ARBA00022485"/>
    </source>
</evidence>
<protein>
    <submittedName>
        <fullName evidence="8">AmmeMemoRadiSam system radical SAM enzyme</fullName>
    </submittedName>
</protein>
<dbReference type="NCBIfam" id="TIGR04337">
    <property type="entry name" value="AmmeMemoSam_rS"/>
    <property type="match status" value="1"/>
</dbReference>
<evidence type="ECO:0000256" key="3">
    <source>
        <dbReference type="ARBA" id="ARBA00022723"/>
    </source>
</evidence>
<dbReference type="InterPro" id="IPR027596">
    <property type="entry name" value="AmmeMemoSam_rS"/>
</dbReference>
<evidence type="ECO:0000313" key="9">
    <source>
        <dbReference type="Proteomes" id="UP000238358"/>
    </source>
</evidence>
<comment type="cofactor">
    <cofactor evidence="6">
        <name>[4Fe-4S] cluster</name>
        <dbReference type="ChEBI" id="CHEBI:49883"/>
    </cofactor>
    <text evidence="6">Binds 1 [4Fe-4S] cluster. The cluster is coordinated with 3 cysteines and an exchangeable S-adenosyl-L-methionine.</text>
</comment>
<dbReference type="Proteomes" id="UP000238358">
    <property type="component" value="Chromosome"/>
</dbReference>
<evidence type="ECO:0000313" key="8">
    <source>
        <dbReference type="EMBL" id="AVO26749.1"/>
    </source>
</evidence>
<dbReference type="SFLD" id="SFLDG01101">
    <property type="entry name" value="Uncharacterised_Radical_SAM_Su"/>
    <property type="match status" value="1"/>
</dbReference>
<keyword evidence="1" id="KW-0004">4Fe-4S</keyword>
<dbReference type="InterPro" id="IPR016431">
    <property type="entry name" value="Pyrv-formate_lyase-activ_prd"/>
</dbReference>
<dbReference type="AlphaFoldDB" id="A0A2S0M5P1"/>
<dbReference type="SUPFAM" id="SSF102114">
    <property type="entry name" value="Radical SAM enzymes"/>
    <property type="match status" value="1"/>
</dbReference>
<dbReference type="SFLD" id="SFLDS00029">
    <property type="entry name" value="Radical_SAM"/>
    <property type="match status" value="1"/>
</dbReference>
<keyword evidence="4 6" id="KW-0408">Iron</keyword>
<dbReference type="CDD" id="cd01335">
    <property type="entry name" value="Radical_SAM"/>
    <property type="match status" value="1"/>
</dbReference>
<feature type="binding site" evidence="6">
    <location>
        <position position="85"/>
    </location>
    <ligand>
        <name>[4Fe-4S] cluster</name>
        <dbReference type="ChEBI" id="CHEBI:49883"/>
        <note>4Fe-4S-S-AdoMet</note>
    </ligand>
</feature>
<feature type="binding site" evidence="6">
    <location>
        <position position="81"/>
    </location>
    <ligand>
        <name>[4Fe-4S] cluster</name>
        <dbReference type="ChEBI" id="CHEBI:49883"/>
        <note>4Fe-4S-S-AdoMet</note>
    </ligand>
</feature>
<dbReference type="InterPro" id="IPR013785">
    <property type="entry name" value="Aldolase_TIM"/>
</dbReference>
<dbReference type="PANTHER" id="PTHR30352:SF5">
    <property type="entry name" value="PYRUVATE FORMATE-LYASE 1-ACTIVATING ENZYME"/>
    <property type="match status" value="1"/>
</dbReference>
<feature type="domain" description="Radical SAM core" evidence="7">
    <location>
        <begin position="66"/>
        <end position="283"/>
    </location>
</feature>
<evidence type="ECO:0000259" key="7">
    <source>
        <dbReference type="PROSITE" id="PS51918"/>
    </source>
</evidence>
<evidence type="ECO:0000256" key="4">
    <source>
        <dbReference type="ARBA" id="ARBA00023004"/>
    </source>
</evidence>
<dbReference type="GO" id="GO:0003824">
    <property type="term" value="F:catalytic activity"/>
    <property type="evidence" value="ECO:0007669"/>
    <property type="project" value="InterPro"/>
</dbReference>
<feature type="binding site" evidence="6">
    <location>
        <position position="88"/>
    </location>
    <ligand>
        <name>[4Fe-4S] cluster</name>
        <dbReference type="ChEBI" id="CHEBI:49883"/>
        <note>4Fe-4S-S-AdoMet</note>
    </ligand>
</feature>
<dbReference type="PROSITE" id="PS51918">
    <property type="entry name" value="RADICAL_SAM"/>
    <property type="match status" value="1"/>
</dbReference>
<evidence type="ECO:0000256" key="5">
    <source>
        <dbReference type="ARBA" id="ARBA00023014"/>
    </source>
</evidence>
<dbReference type="InterPro" id="IPR058240">
    <property type="entry name" value="rSAM_sf"/>
</dbReference>
<sequence>MEAAYYDIAKDGRAACRLCPHHCSIAPGHRGRCQTRYYDGHTLQALNYGQCTALALDPIEKKPLAYFHPGSRILSLGSWGCNFTCPFCQNWQISQQEAPYRDLTPEQALALAKSCTDNGNIGLAYTYNEPSLSYEFIARTARLIHEAGLVNVMVSNGYIEKEPLQALLPYIDAWNIDLKGFSQTFYQSLCGASLQPVLDTIAAAATVSHVEVTTLIIPGENDDPAQMDAEARWLAALSPDIPLHLTRYFPQYHWSAPMTPLQTMEQLQSIARQHLHCVHLGNV</sequence>
<accession>A0A2S0M5P1</accession>
<keyword evidence="3 6" id="KW-0479">Metal-binding</keyword>
<dbReference type="PANTHER" id="PTHR30352">
    <property type="entry name" value="PYRUVATE FORMATE-LYASE-ACTIVATING ENZYME"/>
    <property type="match status" value="1"/>
</dbReference>
<dbReference type="InterPro" id="IPR007197">
    <property type="entry name" value="rSAM"/>
</dbReference>
<dbReference type="RefSeq" id="WP_027894986.1">
    <property type="nucleotide sequence ID" value="NZ_CP027569.1"/>
</dbReference>
<dbReference type="Gene3D" id="3.20.20.70">
    <property type="entry name" value="Aldolase class I"/>
    <property type="match status" value="1"/>
</dbReference>
<dbReference type="PIRSF" id="PIRSF004869">
    <property type="entry name" value="PflX_prd"/>
    <property type="match status" value="1"/>
</dbReference>